<feature type="compositionally biased region" description="Polar residues" evidence="1">
    <location>
        <begin position="1"/>
        <end position="12"/>
    </location>
</feature>
<reference evidence="2" key="1">
    <citation type="submission" date="2023-03" db="EMBL/GenBank/DDBJ databases">
        <title>Massive genome expansion in bonnet fungi (Mycena s.s.) driven by repeated elements and novel gene families across ecological guilds.</title>
        <authorList>
            <consortium name="Lawrence Berkeley National Laboratory"/>
            <person name="Harder C.B."/>
            <person name="Miyauchi S."/>
            <person name="Viragh M."/>
            <person name="Kuo A."/>
            <person name="Thoen E."/>
            <person name="Andreopoulos B."/>
            <person name="Lu D."/>
            <person name="Skrede I."/>
            <person name="Drula E."/>
            <person name="Henrissat B."/>
            <person name="Morin E."/>
            <person name="Kohler A."/>
            <person name="Barry K."/>
            <person name="LaButti K."/>
            <person name="Morin E."/>
            <person name="Salamov A."/>
            <person name="Lipzen A."/>
            <person name="Mereny Z."/>
            <person name="Hegedus B."/>
            <person name="Baldrian P."/>
            <person name="Stursova M."/>
            <person name="Weitz H."/>
            <person name="Taylor A."/>
            <person name="Grigoriev I.V."/>
            <person name="Nagy L.G."/>
            <person name="Martin F."/>
            <person name="Kauserud H."/>
        </authorList>
    </citation>
    <scope>NUCLEOTIDE SEQUENCE</scope>
    <source>
        <strain evidence="2">CBHHK182m</strain>
    </source>
</reference>
<feature type="region of interest" description="Disordered" evidence="1">
    <location>
        <begin position="1"/>
        <end position="30"/>
    </location>
</feature>
<proteinExistence type="predicted"/>
<dbReference type="AlphaFoldDB" id="A0AAD7K906"/>
<keyword evidence="3" id="KW-1185">Reference proteome</keyword>
<dbReference type="Proteomes" id="UP001215598">
    <property type="component" value="Unassembled WGS sequence"/>
</dbReference>
<comment type="caution">
    <text evidence="2">The sequence shown here is derived from an EMBL/GenBank/DDBJ whole genome shotgun (WGS) entry which is preliminary data.</text>
</comment>
<protein>
    <submittedName>
        <fullName evidence="2">Uncharacterized protein</fullName>
    </submittedName>
</protein>
<dbReference type="EMBL" id="JARKIB010000004">
    <property type="protein sequence ID" value="KAJ7780910.1"/>
    <property type="molecule type" value="Genomic_DNA"/>
</dbReference>
<feature type="region of interest" description="Disordered" evidence="1">
    <location>
        <begin position="66"/>
        <end position="89"/>
    </location>
</feature>
<evidence type="ECO:0000256" key="1">
    <source>
        <dbReference type="SAM" id="MobiDB-lite"/>
    </source>
</evidence>
<evidence type="ECO:0000313" key="3">
    <source>
        <dbReference type="Proteomes" id="UP001215598"/>
    </source>
</evidence>
<sequence length="89" mass="9868">MVQQEWQHQQNQGMVGRSKSVGGGRSMDVPQYADGYVSQYQTHSNNRGHRGEDAYGGLKHSQCGHIVGMDDEESDGEGDGRRVLKFANE</sequence>
<organism evidence="2 3">
    <name type="scientific">Mycena metata</name>
    <dbReference type="NCBI Taxonomy" id="1033252"/>
    <lineage>
        <taxon>Eukaryota</taxon>
        <taxon>Fungi</taxon>
        <taxon>Dikarya</taxon>
        <taxon>Basidiomycota</taxon>
        <taxon>Agaricomycotina</taxon>
        <taxon>Agaricomycetes</taxon>
        <taxon>Agaricomycetidae</taxon>
        <taxon>Agaricales</taxon>
        <taxon>Marasmiineae</taxon>
        <taxon>Mycenaceae</taxon>
        <taxon>Mycena</taxon>
    </lineage>
</organism>
<evidence type="ECO:0000313" key="2">
    <source>
        <dbReference type="EMBL" id="KAJ7780910.1"/>
    </source>
</evidence>
<accession>A0AAD7K906</accession>
<feature type="compositionally biased region" description="Basic and acidic residues" evidence="1">
    <location>
        <begin position="78"/>
        <end position="89"/>
    </location>
</feature>
<name>A0AAD7K906_9AGAR</name>
<gene>
    <name evidence="2" type="ORF">B0H16DRAFT_1710169</name>
</gene>